<gene>
    <name evidence="1" type="ORF">URODEC1_LOCUS59252</name>
</gene>
<sequence>MRTSVLARRWRHLWKSTRSLRVTQRRDLSGGGGDDRWPSPWGQPWTASTLTNFMNHLLLLRGGTAAPPLDRCEITCGDLHDDDDYNLPARYKHKLDKDLNRAAGLWIHHAVAACHARVLRVRLLARRRLRLDGRSFAAGAPFLTTVALKKARLTESSLDFSGCPALQDLTVRSCNIQAERICSPSLAHLRIDECSFHAETRTRVSSPRLVSLRMTVSSGSAPVLESMPELVYPNVRIEDWSRDMCSHNVCINSGYIKKKRGHGSKDGCFCVDEDGSGTYLEDLTCCDSCYGCEDGSSVLLEGLSGATDLDLISDPRVFIFRNDCKSPTTLFNSLKTLLLNKWCMAVDFGALVFFLQRSPILEELTLQLGYCETRRTVVETDKSYSPTELFVVSKQLTTVEIKCTEEDEIVKMLLVLLTTNGVHQDQIHIEHDFCPPDLSGYDTNNSDYDDYDW</sequence>
<dbReference type="Proteomes" id="UP001497457">
    <property type="component" value="Chromosome 23rd"/>
</dbReference>
<accession>A0ABC9AZY8</accession>
<evidence type="ECO:0000313" key="1">
    <source>
        <dbReference type="EMBL" id="CAL4988439.1"/>
    </source>
</evidence>
<keyword evidence="2" id="KW-1185">Reference proteome</keyword>
<reference evidence="1 2" key="2">
    <citation type="submission" date="2024-10" db="EMBL/GenBank/DDBJ databases">
        <authorList>
            <person name="Ryan C."/>
        </authorList>
    </citation>
    <scope>NUCLEOTIDE SEQUENCE [LARGE SCALE GENOMIC DNA]</scope>
</reference>
<dbReference type="PANTHER" id="PTHR34223:SF51">
    <property type="entry name" value="OS06G0556300 PROTEIN"/>
    <property type="match status" value="1"/>
</dbReference>
<dbReference type="InterPro" id="IPR053197">
    <property type="entry name" value="F-box_SCFL_complex_component"/>
</dbReference>
<dbReference type="AlphaFoldDB" id="A0ABC9AZY8"/>
<dbReference type="PANTHER" id="PTHR34223">
    <property type="entry name" value="OS11G0201299 PROTEIN"/>
    <property type="match status" value="1"/>
</dbReference>
<dbReference type="EMBL" id="OZ075133">
    <property type="protein sequence ID" value="CAL4988439.1"/>
    <property type="molecule type" value="Genomic_DNA"/>
</dbReference>
<proteinExistence type="predicted"/>
<dbReference type="SUPFAM" id="SSF52047">
    <property type="entry name" value="RNI-like"/>
    <property type="match status" value="1"/>
</dbReference>
<reference evidence="2" key="1">
    <citation type="submission" date="2024-06" db="EMBL/GenBank/DDBJ databases">
        <authorList>
            <person name="Ryan C."/>
        </authorList>
    </citation>
    <scope>NUCLEOTIDE SEQUENCE [LARGE SCALE GENOMIC DNA]</scope>
</reference>
<organism evidence="1 2">
    <name type="scientific">Urochloa decumbens</name>
    <dbReference type="NCBI Taxonomy" id="240449"/>
    <lineage>
        <taxon>Eukaryota</taxon>
        <taxon>Viridiplantae</taxon>
        <taxon>Streptophyta</taxon>
        <taxon>Embryophyta</taxon>
        <taxon>Tracheophyta</taxon>
        <taxon>Spermatophyta</taxon>
        <taxon>Magnoliopsida</taxon>
        <taxon>Liliopsida</taxon>
        <taxon>Poales</taxon>
        <taxon>Poaceae</taxon>
        <taxon>PACMAD clade</taxon>
        <taxon>Panicoideae</taxon>
        <taxon>Panicodae</taxon>
        <taxon>Paniceae</taxon>
        <taxon>Melinidinae</taxon>
        <taxon>Urochloa</taxon>
    </lineage>
</organism>
<name>A0ABC9AZY8_9POAL</name>
<evidence type="ECO:0000313" key="2">
    <source>
        <dbReference type="Proteomes" id="UP001497457"/>
    </source>
</evidence>
<protein>
    <submittedName>
        <fullName evidence="1">Uncharacterized protein</fullName>
    </submittedName>
</protein>